<keyword evidence="2" id="KW-1185">Reference proteome</keyword>
<reference evidence="2" key="1">
    <citation type="journal article" date="2015" name="Nat. Plants">
        <title>Genome expansion of Arabis alpina linked with retrotransposition and reduced symmetric DNA methylation.</title>
        <authorList>
            <person name="Willing E.M."/>
            <person name="Rawat V."/>
            <person name="Mandakova T."/>
            <person name="Maumus F."/>
            <person name="James G.V."/>
            <person name="Nordstroem K.J."/>
            <person name="Becker C."/>
            <person name="Warthmann N."/>
            <person name="Chica C."/>
            <person name="Szarzynska B."/>
            <person name="Zytnicki M."/>
            <person name="Albani M.C."/>
            <person name="Kiefer C."/>
            <person name="Bergonzi S."/>
            <person name="Castaings L."/>
            <person name="Mateos J.L."/>
            <person name="Berns M.C."/>
            <person name="Bujdoso N."/>
            <person name="Piofczyk T."/>
            <person name="de Lorenzo L."/>
            <person name="Barrero-Sicilia C."/>
            <person name="Mateos I."/>
            <person name="Piednoel M."/>
            <person name="Hagmann J."/>
            <person name="Chen-Min-Tao R."/>
            <person name="Iglesias-Fernandez R."/>
            <person name="Schuster S.C."/>
            <person name="Alonso-Blanco C."/>
            <person name="Roudier F."/>
            <person name="Carbonero P."/>
            <person name="Paz-Ares J."/>
            <person name="Davis S.J."/>
            <person name="Pecinka A."/>
            <person name="Quesneville H."/>
            <person name="Colot V."/>
            <person name="Lysak M.A."/>
            <person name="Weigel D."/>
            <person name="Coupland G."/>
            <person name="Schneeberger K."/>
        </authorList>
    </citation>
    <scope>NUCLEOTIDE SEQUENCE [LARGE SCALE GENOMIC DNA]</scope>
    <source>
        <strain evidence="2">cv. Pajares</strain>
    </source>
</reference>
<organism evidence="1 2">
    <name type="scientific">Arabis alpina</name>
    <name type="common">Alpine rock-cress</name>
    <dbReference type="NCBI Taxonomy" id="50452"/>
    <lineage>
        <taxon>Eukaryota</taxon>
        <taxon>Viridiplantae</taxon>
        <taxon>Streptophyta</taxon>
        <taxon>Embryophyta</taxon>
        <taxon>Tracheophyta</taxon>
        <taxon>Spermatophyta</taxon>
        <taxon>Magnoliopsida</taxon>
        <taxon>eudicotyledons</taxon>
        <taxon>Gunneridae</taxon>
        <taxon>Pentapetalae</taxon>
        <taxon>rosids</taxon>
        <taxon>malvids</taxon>
        <taxon>Brassicales</taxon>
        <taxon>Brassicaceae</taxon>
        <taxon>Arabideae</taxon>
        <taxon>Arabis</taxon>
    </lineage>
</organism>
<name>A0A087H8P5_ARAAL</name>
<accession>A0A087H8P5</accession>
<evidence type="ECO:0000313" key="2">
    <source>
        <dbReference type="Proteomes" id="UP000029120"/>
    </source>
</evidence>
<proteinExistence type="predicted"/>
<dbReference type="Proteomes" id="UP000029120">
    <property type="component" value="Chromosome 3"/>
</dbReference>
<evidence type="ECO:0000313" key="1">
    <source>
        <dbReference type="EMBL" id="KFK38497.1"/>
    </source>
</evidence>
<protein>
    <submittedName>
        <fullName evidence="1">Uncharacterized protein</fullName>
    </submittedName>
</protein>
<dbReference type="EMBL" id="CM002871">
    <property type="protein sequence ID" value="KFK38497.1"/>
    <property type="molecule type" value="Genomic_DNA"/>
</dbReference>
<gene>
    <name evidence="1" type="ordered locus">AALP_Aa3g120900</name>
</gene>
<dbReference type="AlphaFoldDB" id="A0A087H8P5"/>
<dbReference type="Gramene" id="KFK38497">
    <property type="protein sequence ID" value="KFK38497"/>
    <property type="gene ID" value="AALP_AA3G120900"/>
</dbReference>
<sequence length="136" mass="15471">MPTNVLRSAIIAQATRGGGRSVASRRNFSSAANRSGTPVRDKMIQFLGLAVGAGTSYYLYGDYVSNLEAKRQKLMSEYKGHSRGITDLREKMWPRLKKKSEPARRMWSGVKEKIWTGRGEEMWSDLREKMLSDRKP</sequence>